<evidence type="ECO:0000256" key="4">
    <source>
        <dbReference type="ARBA" id="ARBA00005975"/>
    </source>
</evidence>
<protein>
    <recommendedName>
        <fullName evidence="9">LITAF domain-containing protein</fullName>
    </recommendedName>
</protein>
<keyword evidence="5" id="KW-0479">Metal-binding</keyword>
<evidence type="ECO:0000256" key="7">
    <source>
        <dbReference type="ARBA" id="ARBA00023136"/>
    </source>
</evidence>
<evidence type="ECO:0000313" key="10">
    <source>
        <dbReference type="EMBL" id="CAL8139084.1"/>
    </source>
</evidence>
<comment type="similarity">
    <text evidence="4">Belongs to the CDIP1/LITAF family.</text>
</comment>
<dbReference type="PANTHER" id="PTHR23292">
    <property type="entry name" value="LIPOPOLYSACCHARIDE-INDUCED TUMOR NECROSIS FACTOR-ALPHA FACTOR"/>
    <property type="match status" value="1"/>
</dbReference>
<dbReference type="PROSITE" id="PS51837">
    <property type="entry name" value="LITAF"/>
    <property type="match status" value="1"/>
</dbReference>
<dbReference type="EMBL" id="CAXLJM020000124">
    <property type="protein sequence ID" value="CAL8139084.1"/>
    <property type="molecule type" value="Genomic_DNA"/>
</dbReference>
<gene>
    <name evidence="10" type="ORF">ODALV1_LOCUS27679</name>
</gene>
<dbReference type="Pfam" id="PF10601">
    <property type="entry name" value="zf-LITAF-like"/>
    <property type="match status" value="1"/>
</dbReference>
<dbReference type="PANTHER" id="PTHR23292:SF6">
    <property type="entry name" value="FI16602P1-RELATED"/>
    <property type="match status" value="1"/>
</dbReference>
<evidence type="ECO:0000256" key="6">
    <source>
        <dbReference type="ARBA" id="ARBA00022833"/>
    </source>
</evidence>
<dbReference type="SMART" id="SM00714">
    <property type="entry name" value="LITAF"/>
    <property type="match status" value="1"/>
</dbReference>
<name>A0ABP1RYI4_9HEXA</name>
<evidence type="ECO:0000259" key="9">
    <source>
        <dbReference type="PROSITE" id="PS51837"/>
    </source>
</evidence>
<keyword evidence="8" id="KW-1133">Transmembrane helix</keyword>
<evidence type="ECO:0000256" key="8">
    <source>
        <dbReference type="SAM" id="Phobius"/>
    </source>
</evidence>
<feature type="domain" description="LITAF" evidence="9">
    <location>
        <begin position="50"/>
        <end position="134"/>
    </location>
</feature>
<comment type="subcellular location">
    <subcellularLocation>
        <location evidence="2">Endosome membrane</location>
        <topology evidence="2">Peripheral membrane protein</topology>
    </subcellularLocation>
    <subcellularLocation>
        <location evidence="1">Late endosome membrane</location>
    </subcellularLocation>
    <subcellularLocation>
        <location evidence="3">Lysosome membrane</location>
        <topology evidence="3">Peripheral membrane protein</topology>
        <orientation evidence="3">Cytoplasmic side</orientation>
    </subcellularLocation>
</comment>
<evidence type="ECO:0000256" key="1">
    <source>
        <dbReference type="ARBA" id="ARBA00004414"/>
    </source>
</evidence>
<organism evidence="10 11">
    <name type="scientific">Orchesella dallaii</name>
    <dbReference type="NCBI Taxonomy" id="48710"/>
    <lineage>
        <taxon>Eukaryota</taxon>
        <taxon>Metazoa</taxon>
        <taxon>Ecdysozoa</taxon>
        <taxon>Arthropoda</taxon>
        <taxon>Hexapoda</taxon>
        <taxon>Collembola</taxon>
        <taxon>Entomobryomorpha</taxon>
        <taxon>Entomobryoidea</taxon>
        <taxon>Orchesellidae</taxon>
        <taxon>Orchesellinae</taxon>
        <taxon>Orchesella</taxon>
    </lineage>
</organism>
<proteinExistence type="inferred from homology"/>
<keyword evidence="6" id="KW-0862">Zinc</keyword>
<feature type="transmembrane region" description="Helical" evidence="8">
    <location>
        <begin position="87"/>
        <end position="109"/>
    </location>
</feature>
<keyword evidence="11" id="KW-1185">Reference proteome</keyword>
<dbReference type="InterPro" id="IPR037519">
    <property type="entry name" value="LITAF_fam"/>
</dbReference>
<dbReference type="Proteomes" id="UP001642540">
    <property type="component" value="Unassembled WGS sequence"/>
</dbReference>
<dbReference type="InterPro" id="IPR006629">
    <property type="entry name" value="LITAF"/>
</dbReference>
<accession>A0ABP1RYI4</accession>
<reference evidence="10 11" key="1">
    <citation type="submission" date="2024-08" db="EMBL/GenBank/DDBJ databases">
        <authorList>
            <person name="Cucini C."/>
            <person name="Frati F."/>
        </authorList>
    </citation>
    <scope>NUCLEOTIDE SEQUENCE [LARGE SCALE GENOMIC DNA]</scope>
</reference>
<keyword evidence="7 8" id="KW-0472">Membrane</keyword>
<evidence type="ECO:0000313" key="11">
    <source>
        <dbReference type="Proteomes" id="UP001642540"/>
    </source>
</evidence>
<comment type="caution">
    <text evidence="10">The sequence shown here is derived from an EMBL/GenBank/DDBJ whole genome shotgun (WGS) entry which is preliminary data.</text>
</comment>
<evidence type="ECO:0000256" key="5">
    <source>
        <dbReference type="ARBA" id="ARBA00022723"/>
    </source>
</evidence>
<evidence type="ECO:0000256" key="2">
    <source>
        <dbReference type="ARBA" id="ARBA00004481"/>
    </source>
</evidence>
<keyword evidence="8" id="KW-0812">Transmembrane</keyword>
<sequence length="134" mass="14355">MATAPKMDKVADLPPSYFESMMNNAGTAPPQPGFVGLVPPQHQGMGMPNATPVVVTTVVPLGNRPINMVCPQCRAEIRTSTEKRPGLIAFISGAVLAMLGCVWGCCLIPCCLDECMDTEHTCPNCQGFIGNYRR</sequence>
<evidence type="ECO:0000256" key="3">
    <source>
        <dbReference type="ARBA" id="ARBA00004630"/>
    </source>
</evidence>